<reference evidence="3" key="1">
    <citation type="submission" date="2011-03" db="EMBL/GenBank/DDBJ databases">
        <title>Draft genome sequence of Brevundimonas diminuta.</title>
        <authorList>
            <person name="Brown P.J.B."/>
            <person name="Buechlein A."/>
            <person name="Hemmerich C."/>
            <person name="Brun Y.V."/>
        </authorList>
    </citation>
    <scope>NUCLEOTIDE SEQUENCE [LARGE SCALE GENOMIC DNA]</scope>
    <source>
        <strain evidence="3">C19</strain>
    </source>
</reference>
<name>F4QG81_9CAUL</name>
<evidence type="ECO:0000313" key="2">
    <source>
        <dbReference type="EMBL" id="EGF92409.1"/>
    </source>
</evidence>
<dbReference type="Proteomes" id="UP000006512">
    <property type="component" value="Unassembled WGS sequence"/>
</dbReference>
<proteinExistence type="predicted"/>
<dbReference type="EMBL" id="GL883077">
    <property type="protein sequence ID" value="EGF92409.1"/>
    <property type="molecule type" value="Genomic_DNA"/>
</dbReference>
<keyword evidence="3" id="KW-1185">Reference proteome</keyword>
<protein>
    <submittedName>
        <fullName evidence="2">GcrA cell cycle regulator</fullName>
    </submittedName>
</protein>
<organism evidence="2 3">
    <name type="scientific">Asticcacaulis biprosthecium C19</name>
    <dbReference type="NCBI Taxonomy" id="715226"/>
    <lineage>
        <taxon>Bacteria</taxon>
        <taxon>Pseudomonadati</taxon>
        <taxon>Pseudomonadota</taxon>
        <taxon>Alphaproteobacteria</taxon>
        <taxon>Caulobacterales</taxon>
        <taxon>Caulobacteraceae</taxon>
        <taxon>Asticcacaulis</taxon>
    </lineage>
</organism>
<evidence type="ECO:0000256" key="1">
    <source>
        <dbReference type="SAM" id="MobiDB-lite"/>
    </source>
</evidence>
<dbReference type="eggNOG" id="COG5352">
    <property type="taxonomic scope" value="Bacteria"/>
</dbReference>
<gene>
    <name evidence="2" type="ORF">ABI_08450</name>
</gene>
<dbReference type="AlphaFoldDB" id="F4QG81"/>
<evidence type="ECO:0000313" key="3">
    <source>
        <dbReference type="Proteomes" id="UP000006512"/>
    </source>
</evidence>
<dbReference type="STRING" id="715226.ABI_08450"/>
<feature type="region of interest" description="Disordered" evidence="1">
    <location>
        <begin position="33"/>
        <end position="56"/>
    </location>
</feature>
<dbReference type="HOGENOM" id="CLU_3004071_0_0_5"/>
<sequence length="56" mass="6760">MADWRSVLGQLLLLRPPRRRRYPYCVEHARVAYQPSQKTKKRDTGTDLSRSLRRYL</sequence>
<accession>F4QG81</accession>